<dbReference type="GO" id="GO:0003723">
    <property type="term" value="F:RNA binding"/>
    <property type="evidence" value="ECO:0007669"/>
    <property type="project" value="InterPro"/>
</dbReference>
<comment type="similarity">
    <text evidence="1">Belongs to the pseudouridine synthase RluA family.</text>
</comment>
<dbReference type="PROSITE" id="PS50096">
    <property type="entry name" value="IQ"/>
    <property type="match status" value="1"/>
</dbReference>
<gene>
    <name evidence="4" type="ORF">BROFUL_01028</name>
</gene>
<dbReference type="InterPro" id="IPR020103">
    <property type="entry name" value="PsdUridine_synth_cat_dom_sf"/>
</dbReference>
<dbReference type="GO" id="GO:0009982">
    <property type="term" value="F:pseudouridine synthase activity"/>
    <property type="evidence" value="ECO:0007669"/>
    <property type="project" value="InterPro"/>
</dbReference>
<comment type="caution">
    <text evidence="4">The sequence shown here is derived from an EMBL/GenBank/DDBJ whole genome shotgun (WGS) entry which is preliminary data.</text>
</comment>
<proteinExistence type="inferred from homology"/>
<dbReference type="PANTHER" id="PTHR21600:SF44">
    <property type="entry name" value="RIBOSOMAL LARGE SUBUNIT PSEUDOURIDINE SYNTHASE D"/>
    <property type="match status" value="1"/>
</dbReference>
<reference evidence="4 5" key="1">
    <citation type="journal article" date="2013" name="BMC Microbiol.">
        <title>Identification of the type II cytochrome c maturation pathway in anammox bacteria by comparative genomics.</title>
        <authorList>
            <person name="Ferousi C."/>
            <person name="Speth D.R."/>
            <person name="Reimann J."/>
            <person name="Op den Camp H.J."/>
            <person name="Allen J.W."/>
            <person name="Keltjens J.T."/>
            <person name="Jetten M.S."/>
        </authorList>
    </citation>
    <scope>NUCLEOTIDE SEQUENCE [LARGE SCALE GENOMIC DNA]</scope>
    <source>
        <strain evidence="4">RU1</strain>
    </source>
</reference>
<evidence type="ECO:0000256" key="2">
    <source>
        <dbReference type="ARBA" id="ARBA00023235"/>
    </source>
</evidence>
<dbReference type="GO" id="GO:0000455">
    <property type="term" value="P:enzyme-directed rRNA pseudouridine synthesis"/>
    <property type="evidence" value="ECO:0007669"/>
    <property type="project" value="TreeGrafter"/>
</dbReference>
<dbReference type="Proteomes" id="UP000034954">
    <property type="component" value="Unassembled WGS sequence"/>
</dbReference>
<dbReference type="SUPFAM" id="SSF55120">
    <property type="entry name" value="Pseudouridine synthase"/>
    <property type="match status" value="1"/>
</dbReference>
<dbReference type="InterPro" id="IPR006145">
    <property type="entry name" value="PsdUridine_synth_RsuA/RluA"/>
</dbReference>
<dbReference type="GO" id="GO:0140098">
    <property type="term" value="F:catalytic activity, acting on RNA"/>
    <property type="evidence" value="ECO:0007669"/>
    <property type="project" value="UniProtKB-ARBA"/>
</dbReference>
<dbReference type="PANTHER" id="PTHR21600">
    <property type="entry name" value="MITOCHONDRIAL RNA PSEUDOURIDINE SYNTHASE"/>
    <property type="match status" value="1"/>
</dbReference>
<dbReference type="Pfam" id="PF00849">
    <property type="entry name" value="PseudoU_synth_2"/>
    <property type="match status" value="1"/>
</dbReference>
<evidence type="ECO:0000313" key="5">
    <source>
        <dbReference type="Proteomes" id="UP000034954"/>
    </source>
</evidence>
<dbReference type="EMBL" id="LAQJ01000121">
    <property type="protein sequence ID" value="KKO20180.1"/>
    <property type="molecule type" value="Genomic_DNA"/>
</dbReference>
<name>A0A0M2UX96_9BACT</name>
<feature type="domain" description="Pseudouridine synthase RsuA/RluA-like" evidence="3">
    <location>
        <begin position="34"/>
        <end position="185"/>
    </location>
</feature>
<dbReference type="Gene3D" id="3.30.2350.10">
    <property type="entry name" value="Pseudouridine synthase"/>
    <property type="match status" value="1"/>
</dbReference>
<organism evidence="4 5">
    <name type="scientific">Candidatus Brocadia fulgida</name>
    <dbReference type="NCBI Taxonomy" id="380242"/>
    <lineage>
        <taxon>Bacteria</taxon>
        <taxon>Pseudomonadati</taxon>
        <taxon>Planctomycetota</taxon>
        <taxon>Candidatus Brocadiia</taxon>
        <taxon>Candidatus Brocadiales</taxon>
        <taxon>Candidatus Brocadiaceae</taxon>
        <taxon>Candidatus Brocadia</taxon>
    </lineage>
</organism>
<dbReference type="InterPro" id="IPR050188">
    <property type="entry name" value="RluA_PseudoU_synthase"/>
</dbReference>
<protein>
    <submittedName>
        <fullName evidence="4">Pseudouridine synthase</fullName>
    </submittedName>
</protein>
<accession>A0A0M2UX96</accession>
<dbReference type="InterPro" id="IPR006224">
    <property type="entry name" value="PsdUridine_synth_RluA-like_CS"/>
</dbReference>
<dbReference type="CDD" id="cd02869">
    <property type="entry name" value="PseudoU_synth_RluA_like"/>
    <property type="match status" value="1"/>
</dbReference>
<evidence type="ECO:0000259" key="3">
    <source>
        <dbReference type="Pfam" id="PF00849"/>
    </source>
</evidence>
<keyword evidence="2" id="KW-0413">Isomerase</keyword>
<dbReference type="AlphaFoldDB" id="A0A0M2UX96"/>
<keyword evidence="5" id="KW-1185">Reference proteome</keyword>
<evidence type="ECO:0000256" key="1">
    <source>
        <dbReference type="ARBA" id="ARBA00010876"/>
    </source>
</evidence>
<evidence type="ECO:0000313" key="4">
    <source>
        <dbReference type="EMBL" id="KKO20180.1"/>
    </source>
</evidence>
<dbReference type="PROSITE" id="PS01129">
    <property type="entry name" value="PSI_RLU"/>
    <property type="match status" value="1"/>
</dbReference>
<sequence length="241" mass="27687">MLLSALYLKTMKKMKPVPYRHRPKGLTILYEDRDIIVVDKSAGLLTVKATYEKEKTAHHILTNYVRKGSFKSTKQLFVVHRLDRDTSGVLLFAKSAEAKENLKLQWKAVRKKYVAVVHGILIEKSGTITSYLTENDDYEVFSVQSSRKGELAKTRYKVLREAKRFSLLEIELLTGKKNQIRVHFAEKGHPLVGDDKYGKKDAPKSRLALHSQYITFRHPHSGKELTFEAEVPGFFKSFFDA</sequence>